<reference evidence="2 3" key="1">
    <citation type="journal article" date="2019" name="Int. J. Syst. Evol. Microbiol.">
        <title>The Global Catalogue of Microorganisms (GCM) 10K type strain sequencing project: providing services to taxonomists for standard genome sequencing and annotation.</title>
        <authorList>
            <consortium name="The Broad Institute Genomics Platform"/>
            <consortium name="The Broad Institute Genome Sequencing Center for Infectious Disease"/>
            <person name="Wu L."/>
            <person name="Ma J."/>
        </authorList>
    </citation>
    <scope>NUCLEOTIDE SEQUENCE [LARGE SCALE GENOMIC DNA]</scope>
    <source>
        <strain evidence="2 3">JCM 10649</strain>
    </source>
</reference>
<comment type="caution">
    <text evidence="2">The sequence shown here is derived from an EMBL/GenBank/DDBJ whole genome shotgun (WGS) entry which is preliminary data.</text>
</comment>
<organism evidence="2 3">
    <name type="scientific">Streptomyces stramineus</name>
    <dbReference type="NCBI Taxonomy" id="173861"/>
    <lineage>
        <taxon>Bacteria</taxon>
        <taxon>Bacillati</taxon>
        <taxon>Actinomycetota</taxon>
        <taxon>Actinomycetes</taxon>
        <taxon>Kitasatosporales</taxon>
        <taxon>Streptomycetaceae</taxon>
        <taxon>Streptomyces</taxon>
    </lineage>
</organism>
<keyword evidence="3" id="KW-1185">Reference proteome</keyword>
<name>A0ABN1AU24_9ACTN</name>
<protein>
    <submittedName>
        <fullName evidence="2">Uncharacterized protein</fullName>
    </submittedName>
</protein>
<accession>A0ABN1AU24</accession>
<proteinExistence type="predicted"/>
<feature type="signal peptide" evidence="1">
    <location>
        <begin position="1"/>
        <end position="26"/>
    </location>
</feature>
<dbReference type="Proteomes" id="UP001499895">
    <property type="component" value="Unassembled WGS sequence"/>
</dbReference>
<feature type="chain" id="PRO_5046339832" evidence="1">
    <location>
        <begin position="27"/>
        <end position="141"/>
    </location>
</feature>
<evidence type="ECO:0000313" key="3">
    <source>
        <dbReference type="Proteomes" id="UP001499895"/>
    </source>
</evidence>
<sequence>MNPMRFRAAGATAVALLLTAGAVAVAAPASAKAHTLTLGAVTPSAQARSAVAVGLTYICDTGSDVDIVTAVTGPVRGGKAAVAAVTVPNSRLTCDFAEHSLALTLRPLSGRFAAGDRVHVTTGFSAADGALFGAVEKSAVL</sequence>
<gene>
    <name evidence="2" type="ORF">GCM10009544_52070</name>
</gene>
<dbReference type="RefSeq" id="WP_344095177.1">
    <property type="nucleotide sequence ID" value="NZ_BAAAHB010000080.1"/>
</dbReference>
<dbReference type="EMBL" id="BAAAHB010000080">
    <property type="protein sequence ID" value="GAA0483880.1"/>
    <property type="molecule type" value="Genomic_DNA"/>
</dbReference>
<evidence type="ECO:0000313" key="2">
    <source>
        <dbReference type="EMBL" id="GAA0483880.1"/>
    </source>
</evidence>
<evidence type="ECO:0000256" key="1">
    <source>
        <dbReference type="SAM" id="SignalP"/>
    </source>
</evidence>
<keyword evidence="1" id="KW-0732">Signal</keyword>